<comment type="caution">
    <text evidence="2">The sequence shown here is derived from an EMBL/GenBank/DDBJ whole genome shotgun (WGS) entry which is preliminary data.</text>
</comment>
<evidence type="ECO:0000313" key="3">
    <source>
        <dbReference type="Proteomes" id="UP000809789"/>
    </source>
</evidence>
<dbReference type="Proteomes" id="UP000809789">
    <property type="component" value="Unassembled WGS sequence"/>
</dbReference>
<sequence length="151" mass="16662">MFPSGSATSALQASDQQKEGINMQRTRFASVVSPSLPFESLYCLDTCISSSEQGLRGGERHGGILRRRRASQTLRNTYTAEVTIFGPTSSTKQSRNSVIALMAASLSKSTSQKAWKIIYKRIAERFGVDVEEENAQRAASTPRVAFHERKT</sequence>
<feature type="region of interest" description="Disordered" evidence="1">
    <location>
        <begin position="132"/>
        <end position="151"/>
    </location>
</feature>
<dbReference type="EMBL" id="JAESVG020000011">
    <property type="protein sequence ID" value="KAG8622898.1"/>
    <property type="molecule type" value="Genomic_DNA"/>
</dbReference>
<keyword evidence="3" id="KW-1185">Reference proteome</keyword>
<dbReference type="AlphaFoldDB" id="A0A8K0KZ50"/>
<proteinExistence type="predicted"/>
<organism evidence="2 3">
    <name type="scientific">Elsinoe batatas</name>
    <dbReference type="NCBI Taxonomy" id="2601811"/>
    <lineage>
        <taxon>Eukaryota</taxon>
        <taxon>Fungi</taxon>
        <taxon>Dikarya</taxon>
        <taxon>Ascomycota</taxon>
        <taxon>Pezizomycotina</taxon>
        <taxon>Dothideomycetes</taxon>
        <taxon>Dothideomycetidae</taxon>
        <taxon>Myriangiales</taxon>
        <taxon>Elsinoaceae</taxon>
        <taxon>Elsinoe</taxon>
    </lineage>
</organism>
<gene>
    <name evidence="2" type="ORF">KVT40_009215</name>
</gene>
<evidence type="ECO:0000313" key="2">
    <source>
        <dbReference type="EMBL" id="KAG8622898.1"/>
    </source>
</evidence>
<reference evidence="2" key="1">
    <citation type="submission" date="2021-07" db="EMBL/GenBank/DDBJ databases">
        <title>Elsinoe batatas strain:CRI-CJ2 Genome sequencing and assembly.</title>
        <authorList>
            <person name="Huang L."/>
        </authorList>
    </citation>
    <scope>NUCLEOTIDE SEQUENCE</scope>
    <source>
        <strain evidence="2">CRI-CJ2</strain>
    </source>
</reference>
<name>A0A8K0KZ50_9PEZI</name>
<protein>
    <submittedName>
        <fullName evidence="2">Uncharacterized protein</fullName>
    </submittedName>
</protein>
<evidence type="ECO:0000256" key="1">
    <source>
        <dbReference type="SAM" id="MobiDB-lite"/>
    </source>
</evidence>
<accession>A0A8K0KZ50</accession>